<dbReference type="GO" id="GO:0046654">
    <property type="term" value="P:tetrahydrofolate biosynthetic process"/>
    <property type="evidence" value="ECO:0007669"/>
    <property type="project" value="UniProtKB-UniPathway"/>
</dbReference>
<dbReference type="FunFam" id="3.40.1190.10:FF:000011">
    <property type="entry name" value="Folylpolyglutamate synthase/dihydrofolate synthase"/>
    <property type="match status" value="1"/>
</dbReference>
<comment type="function">
    <text evidence="2">Functions in two distinct reactions of the de novo folate biosynthetic pathway. Catalyzes the addition of a glutamate residue to dihydropteroate (7,8-dihydropteroate or H2Pte) to form dihydrofolate (7,8-dihydrofolate monoglutamate or H2Pte-Glu). Also catalyzes successive additions of L-glutamate to tetrahydrofolate or 10-formyltetrahydrofolate or 5,10-methylenetetrahydrofolate, leading to folylpolyglutamate derivatives.</text>
</comment>
<evidence type="ECO:0000256" key="5">
    <source>
        <dbReference type="ARBA" id="ARBA00008276"/>
    </source>
</evidence>
<dbReference type="InterPro" id="IPR036565">
    <property type="entry name" value="Mur-like_cat_sf"/>
</dbReference>
<dbReference type="EMBL" id="QFYS01000005">
    <property type="protein sequence ID" value="RAK64932.1"/>
    <property type="molecule type" value="Genomic_DNA"/>
</dbReference>
<dbReference type="RefSeq" id="WP_111276470.1">
    <property type="nucleotide sequence ID" value="NZ_QFYS01000005.1"/>
</dbReference>
<evidence type="ECO:0000256" key="2">
    <source>
        <dbReference type="ARBA" id="ARBA00002714"/>
    </source>
</evidence>
<proteinExistence type="inferred from homology"/>
<dbReference type="SUPFAM" id="SSF53244">
    <property type="entry name" value="MurD-like peptide ligases, peptide-binding domain"/>
    <property type="match status" value="1"/>
</dbReference>
<evidence type="ECO:0000256" key="15">
    <source>
        <dbReference type="ARBA" id="ARBA00030048"/>
    </source>
</evidence>
<dbReference type="Gene3D" id="3.40.1190.10">
    <property type="entry name" value="Mur-like, catalytic domain"/>
    <property type="match status" value="1"/>
</dbReference>
<evidence type="ECO:0000256" key="12">
    <source>
        <dbReference type="ARBA" id="ARBA00022840"/>
    </source>
</evidence>
<dbReference type="NCBIfam" id="TIGR01499">
    <property type="entry name" value="folC"/>
    <property type="match status" value="1"/>
</dbReference>
<dbReference type="EC" id="6.3.2.17" evidence="7"/>
<dbReference type="GO" id="GO:0005737">
    <property type="term" value="C:cytoplasm"/>
    <property type="evidence" value="ECO:0007669"/>
    <property type="project" value="TreeGrafter"/>
</dbReference>
<dbReference type="GO" id="GO:0008841">
    <property type="term" value="F:dihydrofolate synthase activity"/>
    <property type="evidence" value="ECO:0007669"/>
    <property type="project" value="UniProtKB-EC"/>
</dbReference>
<evidence type="ECO:0000256" key="13">
    <source>
        <dbReference type="ARBA" id="ARBA00022842"/>
    </source>
</evidence>
<name>A0A328BC85_9CAUL</name>
<keyword evidence="14" id="KW-0289">Folate biosynthesis</keyword>
<dbReference type="PANTHER" id="PTHR11136:SF0">
    <property type="entry name" value="DIHYDROFOLATE SYNTHETASE-RELATED"/>
    <property type="match status" value="1"/>
</dbReference>
<keyword evidence="11 22" id="KW-0547">Nucleotide-binding</keyword>
<dbReference type="PANTHER" id="PTHR11136">
    <property type="entry name" value="FOLYLPOLYGLUTAMATE SYNTHASE-RELATED"/>
    <property type="match status" value="1"/>
</dbReference>
<gene>
    <name evidence="24" type="ORF">DJ019_13070</name>
</gene>
<reference evidence="24 25" key="1">
    <citation type="submission" date="2018-05" db="EMBL/GenBank/DDBJ databases">
        <authorList>
            <person name="Lanie J.A."/>
            <person name="Ng W.-L."/>
            <person name="Kazmierczak K.M."/>
            <person name="Andrzejewski T.M."/>
            <person name="Davidsen T.M."/>
            <person name="Wayne K.J."/>
            <person name="Tettelin H."/>
            <person name="Glass J.I."/>
            <person name="Rusch D."/>
            <person name="Podicherti R."/>
            <person name="Tsui H.-C.T."/>
            <person name="Winkler M.E."/>
        </authorList>
    </citation>
    <scope>NUCLEOTIDE SEQUENCE [LARGE SCALE GENOMIC DNA]</scope>
    <source>
        <strain evidence="24 25">BUT-10</strain>
    </source>
</reference>
<evidence type="ECO:0000313" key="24">
    <source>
        <dbReference type="EMBL" id="RAK64932.1"/>
    </source>
</evidence>
<dbReference type="OrthoDB" id="9809356at2"/>
<keyword evidence="10" id="KW-0479">Metal-binding</keyword>
<evidence type="ECO:0000256" key="8">
    <source>
        <dbReference type="ARBA" id="ARBA00019357"/>
    </source>
</evidence>
<comment type="similarity">
    <text evidence="5 22">Belongs to the folylpolyglutamate synthase family.</text>
</comment>
<dbReference type="InterPro" id="IPR001645">
    <property type="entry name" value="Folylpolyglutamate_synth"/>
</dbReference>
<evidence type="ECO:0000256" key="4">
    <source>
        <dbReference type="ARBA" id="ARBA00005150"/>
    </source>
</evidence>
<keyword evidence="9 22" id="KW-0436">Ligase</keyword>
<evidence type="ECO:0000256" key="9">
    <source>
        <dbReference type="ARBA" id="ARBA00022598"/>
    </source>
</evidence>
<evidence type="ECO:0000256" key="22">
    <source>
        <dbReference type="PIRNR" id="PIRNR001563"/>
    </source>
</evidence>
<evidence type="ECO:0000256" key="10">
    <source>
        <dbReference type="ARBA" id="ARBA00022723"/>
    </source>
</evidence>
<accession>A0A328BC85</accession>
<protein>
    <recommendedName>
        <fullName evidence="8">Dihydrofolate synthase/folylpolyglutamate synthase</fullName>
        <ecNumber evidence="6">6.3.2.12</ecNumber>
        <ecNumber evidence="7">6.3.2.17</ecNumber>
    </recommendedName>
    <alternativeName>
        <fullName evidence="17">Folylpoly-gamma-glutamate synthetase-dihydrofolate synthetase</fullName>
    </alternativeName>
    <alternativeName>
        <fullName evidence="15">Folylpolyglutamate synthetase</fullName>
    </alternativeName>
    <alternativeName>
        <fullName evidence="16">Tetrahydrofolylpolyglutamate synthase</fullName>
    </alternativeName>
</protein>
<evidence type="ECO:0000256" key="14">
    <source>
        <dbReference type="ARBA" id="ARBA00022909"/>
    </source>
</evidence>
<dbReference type="UniPathway" id="UPA00077">
    <property type="reaction ID" value="UER00157"/>
</dbReference>
<evidence type="ECO:0000256" key="20">
    <source>
        <dbReference type="ARBA" id="ARBA00049035"/>
    </source>
</evidence>
<keyword evidence="13" id="KW-0460">Magnesium</keyword>
<dbReference type="PIRSF" id="PIRSF001563">
    <property type="entry name" value="Folylpolyglu_synth"/>
    <property type="match status" value="1"/>
</dbReference>
<organism evidence="24 25">
    <name type="scientific">Phenylobacterium kunshanense</name>
    <dbReference type="NCBI Taxonomy" id="1445034"/>
    <lineage>
        <taxon>Bacteria</taxon>
        <taxon>Pseudomonadati</taxon>
        <taxon>Pseudomonadota</taxon>
        <taxon>Alphaproteobacteria</taxon>
        <taxon>Caulobacterales</taxon>
        <taxon>Caulobacteraceae</taxon>
        <taxon>Phenylobacterium</taxon>
    </lineage>
</organism>
<comment type="catalytic activity">
    <reaction evidence="19">
        <text>10-formyltetrahydrofolyl-(gamma-L-Glu)(n) + L-glutamate + ATP = 10-formyltetrahydrofolyl-(gamma-L-Glu)(n+1) + ADP + phosphate + H(+)</text>
        <dbReference type="Rhea" id="RHEA:51904"/>
        <dbReference type="Rhea" id="RHEA-COMP:13088"/>
        <dbReference type="Rhea" id="RHEA-COMP:14300"/>
        <dbReference type="ChEBI" id="CHEBI:15378"/>
        <dbReference type="ChEBI" id="CHEBI:29985"/>
        <dbReference type="ChEBI" id="CHEBI:30616"/>
        <dbReference type="ChEBI" id="CHEBI:43474"/>
        <dbReference type="ChEBI" id="CHEBI:134413"/>
        <dbReference type="ChEBI" id="CHEBI:456216"/>
        <dbReference type="EC" id="6.3.2.17"/>
    </reaction>
</comment>
<evidence type="ECO:0000256" key="21">
    <source>
        <dbReference type="ARBA" id="ARBA00049161"/>
    </source>
</evidence>
<dbReference type="Pfam" id="PF02875">
    <property type="entry name" value="Mur_ligase_C"/>
    <property type="match status" value="1"/>
</dbReference>
<comment type="pathway">
    <text evidence="3">Cofactor biosynthesis; tetrahydrofolate biosynthesis; 7,8-dihydrofolate from 2-amino-4-hydroxy-6-hydroxymethyl-7,8-dihydropteridine diphosphate and 4-aminobenzoate: step 2/2.</text>
</comment>
<comment type="catalytic activity">
    <reaction evidence="21">
        <text>7,8-dihydropteroate + L-glutamate + ATP = 7,8-dihydrofolate + ADP + phosphate + H(+)</text>
        <dbReference type="Rhea" id="RHEA:23584"/>
        <dbReference type="ChEBI" id="CHEBI:15378"/>
        <dbReference type="ChEBI" id="CHEBI:17839"/>
        <dbReference type="ChEBI" id="CHEBI:29985"/>
        <dbReference type="ChEBI" id="CHEBI:30616"/>
        <dbReference type="ChEBI" id="CHEBI:43474"/>
        <dbReference type="ChEBI" id="CHEBI:57451"/>
        <dbReference type="ChEBI" id="CHEBI:456216"/>
        <dbReference type="EC" id="6.3.2.12"/>
    </reaction>
</comment>
<comment type="cofactor">
    <cofactor evidence="1">
        <name>Mg(2+)</name>
        <dbReference type="ChEBI" id="CHEBI:18420"/>
    </cofactor>
</comment>
<dbReference type="InterPro" id="IPR036615">
    <property type="entry name" value="Mur_ligase_C_dom_sf"/>
</dbReference>
<evidence type="ECO:0000313" key="25">
    <source>
        <dbReference type="Proteomes" id="UP000249524"/>
    </source>
</evidence>
<dbReference type="SUPFAM" id="SSF53623">
    <property type="entry name" value="MurD-like peptide ligases, catalytic domain"/>
    <property type="match status" value="1"/>
</dbReference>
<evidence type="ECO:0000256" key="11">
    <source>
        <dbReference type="ARBA" id="ARBA00022741"/>
    </source>
</evidence>
<evidence type="ECO:0000256" key="18">
    <source>
        <dbReference type="ARBA" id="ARBA00047493"/>
    </source>
</evidence>
<dbReference type="GO" id="GO:0046656">
    <property type="term" value="P:folic acid biosynthetic process"/>
    <property type="evidence" value="ECO:0007669"/>
    <property type="project" value="UniProtKB-KW"/>
</dbReference>
<evidence type="ECO:0000259" key="23">
    <source>
        <dbReference type="Pfam" id="PF02875"/>
    </source>
</evidence>
<evidence type="ECO:0000256" key="3">
    <source>
        <dbReference type="ARBA" id="ARBA00004799"/>
    </source>
</evidence>
<feature type="domain" description="Mur ligase C-terminal" evidence="23">
    <location>
        <begin position="315"/>
        <end position="428"/>
    </location>
</feature>
<comment type="pathway">
    <text evidence="4">Cofactor biosynthesis; tetrahydrofolylpolyglutamate biosynthesis.</text>
</comment>
<dbReference type="AlphaFoldDB" id="A0A328BC85"/>
<comment type="caution">
    <text evidence="24">The sequence shown here is derived from an EMBL/GenBank/DDBJ whole genome shotgun (WGS) entry which is preliminary data.</text>
</comment>
<dbReference type="GO" id="GO:0004326">
    <property type="term" value="F:tetrahydrofolylpolyglutamate synthase activity"/>
    <property type="evidence" value="ECO:0007669"/>
    <property type="project" value="UniProtKB-EC"/>
</dbReference>
<comment type="catalytic activity">
    <reaction evidence="20">
        <text>(6R)-5,10-methylenetetrahydrofolyl-(gamma-L-Glu)(n) + L-glutamate + ATP = (6R)-5,10-methylenetetrahydrofolyl-(gamma-L-Glu)(n+1) + ADP + phosphate + H(+)</text>
        <dbReference type="Rhea" id="RHEA:51912"/>
        <dbReference type="Rhea" id="RHEA-COMP:13257"/>
        <dbReference type="Rhea" id="RHEA-COMP:13258"/>
        <dbReference type="ChEBI" id="CHEBI:15378"/>
        <dbReference type="ChEBI" id="CHEBI:29985"/>
        <dbReference type="ChEBI" id="CHEBI:30616"/>
        <dbReference type="ChEBI" id="CHEBI:43474"/>
        <dbReference type="ChEBI" id="CHEBI:136572"/>
        <dbReference type="ChEBI" id="CHEBI:456216"/>
        <dbReference type="EC" id="6.3.2.17"/>
    </reaction>
</comment>
<dbReference type="Gene3D" id="3.90.190.20">
    <property type="entry name" value="Mur ligase, C-terminal domain"/>
    <property type="match status" value="1"/>
</dbReference>
<evidence type="ECO:0000256" key="1">
    <source>
        <dbReference type="ARBA" id="ARBA00001946"/>
    </source>
</evidence>
<comment type="catalytic activity">
    <reaction evidence="18">
        <text>(6S)-5,6,7,8-tetrahydrofolyl-(gamma-L-Glu)(n) + L-glutamate + ATP = (6S)-5,6,7,8-tetrahydrofolyl-(gamma-L-Glu)(n+1) + ADP + phosphate + H(+)</text>
        <dbReference type="Rhea" id="RHEA:10580"/>
        <dbReference type="Rhea" id="RHEA-COMP:14738"/>
        <dbReference type="Rhea" id="RHEA-COMP:14740"/>
        <dbReference type="ChEBI" id="CHEBI:15378"/>
        <dbReference type="ChEBI" id="CHEBI:29985"/>
        <dbReference type="ChEBI" id="CHEBI:30616"/>
        <dbReference type="ChEBI" id="CHEBI:43474"/>
        <dbReference type="ChEBI" id="CHEBI:141005"/>
        <dbReference type="ChEBI" id="CHEBI:456216"/>
        <dbReference type="EC" id="6.3.2.17"/>
    </reaction>
</comment>
<dbReference type="GO" id="GO:0005524">
    <property type="term" value="F:ATP binding"/>
    <property type="evidence" value="ECO:0007669"/>
    <property type="project" value="UniProtKB-KW"/>
</dbReference>
<evidence type="ECO:0000256" key="16">
    <source>
        <dbReference type="ARBA" id="ARBA00030592"/>
    </source>
</evidence>
<keyword evidence="12 22" id="KW-0067">ATP-binding</keyword>
<sequence>MSQVLPDPGHDPIRASDAVIQRLRANHPTLIDLSTGRVERLLAAVGNPHRKLPPVIHVAGTNGKGSTVAYLRAIGEAAGLRVHALTSPHLVRFAERIRLAGKLITDDQLTDLTDRLEAANGGEPISFFEITTVLAFLAFAETPADLCVVEVGLGGRFDATNVFDAPAVSVITPVDLDHLEMLGPGLPKIAWEKSGIIKHGRPVVVARQPEEALEMIEREADDRMAPMLLMGRDFDAWEERGRLLVQMPDRLLDLPAPSLFGGYQFDNAGVAVAAALTFDHGLSDETLGRGVSSAVWPARMQRLTAGPLADLARARGSDIWLDGGHNPHAGRALAEAASRIVDRDPRPLVLVTGMFARKDAEGFFRPFAEMRPRVICTTFDSPIAATAEDLAAAAAAVGLDAETSANVQDAVARALETDGPAPHVLVCGGLHFAGEVLAMSPETWPG</sequence>
<evidence type="ECO:0000256" key="7">
    <source>
        <dbReference type="ARBA" id="ARBA00013025"/>
    </source>
</evidence>
<dbReference type="InterPro" id="IPR004101">
    <property type="entry name" value="Mur_ligase_C"/>
</dbReference>
<keyword evidence="25" id="KW-1185">Reference proteome</keyword>
<evidence type="ECO:0000256" key="6">
    <source>
        <dbReference type="ARBA" id="ARBA00013023"/>
    </source>
</evidence>
<dbReference type="EC" id="6.3.2.12" evidence="6"/>
<evidence type="ECO:0000256" key="17">
    <source>
        <dbReference type="ARBA" id="ARBA00032510"/>
    </source>
</evidence>
<dbReference type="GO" id="GO:0046872">
    <property type="term" value="F:metal ion binding"/>
    <property type="evidence" value="ECO:0007669"/>
    <property type="project" value="UniProtKB-KW"/>
</dbReference>
<evidence type="ECO:0000256" key="19">
    <source>
        <dbReference type="ARBA" id="ARBA00047808"/>
    </source>
</evidence>
<dbReference type="Proteomes" id="UP000249524">
    <property type="component" value="Unassembled WGS sequence"/>
</dbReference>